<evidence type="ECO:0000256" key="9">
    <source>
        <dbReference type="ARBA" id="ARBA00022859"/>
    </source>
</evidence>
<reference evidence="19" key="3">
    <citation type="submission" date="2025-09" db="UniProtKB">
        <authorList>
            <consortium name="Ensembl"/>
        </authorList>
    </citation>
    <scope>IDENTIFICATION</scope>
</reference>
<evidence type="ECO:0000256" key="12">
    <source>
        <dbReference type="ARBA" id="ARBA00023136"/>
    </source>
</evidence>
<keyword evidence="10 17" id="KW-1133">Transmembrane helix</keyword>
<keyword evidence="7 18" id="KW-0732">Signal</keyword>
<evidence type="ECO:0000256" key="1">
    <source>
        <dbReference type="ARBA" id="ARBA00004251"/>
    </source>
</evidence>
<dbReference type="GO" id="GO:0002250">
    <property type="term" value="P:adaptive immune response"/>
    <property type="evidence" value="ECO:0007669"/>
    <property type="project" value="UniProtKB-KW"/>
</dbReference>
<evidence type="ECO:0000256" key="17">
    <source>
        <dbReference type="SAM" id="Phobius"/>
    </source>
</evidence>
<evidence type="ECO:0000256" key="8">
    <source>
        <dbReference type="ARBA" id="ARBA00022737"/>
    </source>
</evidence>
<evidence type="ECO:0000256" key="15">
    <source>
        <dbReference type="ARBA" id="ARBA00045360"/>
    </source>
</evidence>
<dbReference type="PROSITE" id="PS51055">
    <property type="entry name" value="ITAM_1"/>
    <property type="match status" value="1"/>
</dbReference>
<keyword evidence="13" id="KW-0675">Receptor</keyword>
<dbReference type="OrthoDB" id="9941225at2759"/>
<evidence type="ECO:0000256" key="5">
    <source>
        <dbReference type="ARBA" id="ARBA00022553"/>
    </source>
</evidence>
<keyword evidence="4" id="KW-1003">Cell membrane</keyword>
<comment type="similarity">
    <text evidence="2">Belongs to the CD3Z/FCER1G family.</text>
</comment>
<keyword evidence="8" id="KW-0677">Repeat</keyword>
<feature type="region of interest" description="Disordered" evidence="16">
    <location>
        <begin position="68"/>
        <end position="159"/>
    </location>
</feature>
<dbReference type="PANTHER" id="PTHR10035:SF2">
    <property type="entry name" value="T-CELL SURFACE GLYCOPROTEIN CD3 ZETA CHAIN"/>
    <property type="match status" value="1"/>
</dbReference>
<dbReference type="Pfam" id="PF02189">
    <property type="entry name" value="ITAM"/>
    <property type="match status" value="1"/>
</dbReference>
<comment type="function">
    <text evidence="15">Part of the TCR-CD3 complex present on T-lymphocyte cell surface that plays an essential role in adaptive immune response. When antigen presenting cells (APCs) activate T-cell receptor (TCR), TCR-mediated signals are transmitted across the cell membrane by the CD3 chains CD3D, CD3E, CD3G and CD3Z. All CD3 chains contain immunoreceptor tyrosine-based activation motifs (ITAMs) in their cytoplasmic domain. Upon TCR engagement, these motifs become phosphorylated by Src family protein tyrosine kinases LCK and FYN, resulting in the activation of downstream signaling pathways. CD3Z ITAMs phosphorylation creates multiple docking sites for the protein kinase ZAP70 leading to ZAP70 phosphorylation and its conversion into a catalytically active enzyme. Plays an important role in intrathymic T-cell differentiation. Additionally, participates in the activity-dependent synapse formation of retinal ganglion cells (RGCs) in both the retina and dorsal lateral geniculate nucleus (dLGN).</text>
</comment>
<keyword evidence="6 17" id="KW-0812">Transmembrane</keyword>
<dbReference type="Ensembl" id="ENSSFOT00015012908.2">
    <property type="protein sequence ID" value="ENSSFOP00015012747.1"/>
    <property type="gene ID" value="ENSSFOG00015008233.2"/>
</dbReference>
<protein>
    <recommendedName>
        <fullName evidence="3">T-cell surface glycoprotein CD3 zeta chain</fullName>
    </recommendedName>
    <alternativeName>
        <fullName evidence="14">T-cell receptor T3 zeta chain</fullName>
    </alternativeName>
</protein>
<dbReference type="InterPro" id="IPR021663">
    <property type="entry name" value="CD3_zeta/IgE_Fc_rcpt_gamma"/>
</dbReference>
<dbReference type="Proteomes" id="UP000694397">
    <property type="component" value="Chromosome 12"/>
</dbReference>
<sequence length="159" mass="17912">MRGKAIVLQRTGALAFLALAIPSTEASTALTDPKICYILDGFLLLYSIVITALFFKIRFGQRSANKEDSIYTDLNRSPDTYDQLRSPSDAEVGTMRGNQRRTDDSLYTPLQKDTEDPYRQIAVKKQGRRNKGEQVYQGLSSTTKDTYDSLQMQPLPPPR</sequence>
<evidence type="ECO:0000256" key="16">
    <source>
        <dbReference type="SAM" id="MobiDB-lite"/>
    </source>
</evidence>
<gene>
    <name evidence="19" type="primary">CD247</name>
    <name evidence="19" type="synonym">LOC108938371</name>
</gene>
<keyword evidence="5" id="KW-0597">Phosphoprotein</keyword>
<feature type="signal peptide" evidence="18">
    <location>
        <begin position="1"/>
        <end position="26"/>
    </location>
</feature>
<proteinExistence type="inferred from homology"/>
<feature type="transmembrane region" description="Helical" evidence="17">
    <location>
        <begin position="36"/>
        <end position="55"/>
    </location>
</feature>
<dbReference type="GO" id="GO:0004888">
    <property type="term" value="F:transmembrane signaling receptor activity"/>
    <property type="evidence" value="ECO:0007669"/>
    <property type="project" value="InterPro"/>
</dbReference>
<dbReference type="GO" id="GO:0007166">
    <property type="term" value="P:cell surface receptor signaling pathway"/>
    <property type="evidence" value="ECO:0007669"/>
    <property type="project" value="InterPro"/>
</dbReference>
<feature type="chain" id="PRO_5034215821" description="T-cell surface glycoprotein CD3 zeta chain" evidence="18">
    <location>
        <begin position="27"/>
        <end position="159"/>
    </location>
</feature>
<dbReference type="GO" id="GO:0098797">
    <property type="term" value="C:plasma membrane protein complex"/>
    <property type="evidence" value="ECO:0007669"/>
    <property type="project" value="UniProtKB-ARBA"/>
</dbReference>
<keyword evidence="20" id="KW-1185">Reference proteome</keyword>
<feature type="compositionally biased region" description="Polar residues" evidence="16">
    <location>
        <begin position="137"/>
        <end position="152"/>
    </location>
</feature>
<keyword evidence="9" id="KW-0391">Immunity</keyword>
<comment type="subcellular location">
    <subcellularLocation>
        <location evidence="1">Cell membrane</location>
        <topology evidence="1">Single-pass type I membrane protein</topology>
    </subcellularLocation>
</comment>
<feature type="compositionally biased region" description="Polar residues" evidence="16">
    <location>
        <begin position="72"/>
        <end position="86"/>
    </location>
</feature>
<accession>A0A8C9RGH9</accession>
<evidence type="ECO:0000256" key="6">
    <source>
        <dbReference type="ARBA" id="ARBA00022692"/>
    </source>
</evidence>
<evidence type="ECO:0000256" key="13">
    <source>
        <dbReference type="ARBA" id="ARBA00023170"/>
    </source>
</evidence>
<evidence type="ECO:0000313" key="19">
    <source>
        <dbReference type="Ensembl" id="ENSSFOP00015012747.1"/>
    </source>
</evidence>
<dbReference type="InterPro" id="IPR003110">
    <property type="entry name" value="Phos_immunorcpt_sig_ITAM"/>
</dbReference>
<keyword evidence="12 17" id="KW-0472">Membrane</keyword>
<evidence type="ECO:0000256" key="10">
    <source>
        <dbReference type="ARBA" id="ARBA00022989"/>
    </source>
</evidence>
<dbReference type="AlphaFoldDB" id="A0A8C9RGH9"/>
<evidence type="ECO:0000256" key="2">
    <source>
        <dbReference type="ARBA" id="ARBA00007280"/>
    </source>
</evidence>
<evidence type="ECO:0000256" key="3">
    <source>
        <dbReference type="ARBA" id="ARBA00020448"/>
    </source>
</evidence>
<reference evidence="19" key="2">
    <citation type="submission" date="2025-08" db="UniProtKB">
        <authorList>
            <consortium name="Ensembl"/>
        </authorList>
    </citation>
    <scope>IDENTIFICATION</scope>
</reference>
<dbReference type="InterPro" id="IPR024128">
    <property type="entry name" value="T-cell_CD3_zeta"/>
</dbReference>
<organism evidence="19 20">
    <name type="scientific">Scleropages formosus</name>
    <name type="common">Asian bonytongue</name>
    <name type="synonym">Osteoglossum formosum</name>
    <dbReference type="NCBI Taxonomy" id="113540"/>
    <lineage>
        <taxon>Eukaryota</taxon>
        <taxon>Metazoa</taxon>
        <taxon>Chordata</taxon>
        <taxon>Craniata</taxon>
        <taxon>Vertebrata</taxon>
        <taxon>Euteleostomi</taxon>
        <taxon>Actinopterygii</taxon>
        <taxon>Neopterygii</taxon>
        <taxon>Teleostei</taxon>
        <taxon>Osteoglossocephala</taxon>
        <taxon>Osteoglossomorpha</taxon>
        <taxon>Osteoglossiformes</taxon>
        <taxon>Osteoglossidae</taxon>
        <taxon>Scleropages</taxon>
    </lineage>
</organism>
<evidence type="ECO:0000256" key="4">
    <source>
        <dbReference type="ARBA" id="ARBA00022475"/>
    </source>
</evidence>
<keyword evidence="11" id="KW-1064">Adaptive immunity</keyword>
<dbReference type="KEGG" id="sfm:108938371"/>
<evidence type="ECO:0000256" key="7">
    <source>
        <dbReference type="ARBA" id="ARBA00022729"/>
    </source>
</evidence>
<dbReference type="SMART" id="SM00077">
    <property type="entry name" value="ITAM"/>
    <property type="match status" value="3"/>
</dbReference>
<dbReference type="Pfam" id="PF11628">
    <property type="entry name" value="TCR_zetazeta"/>
    <property type="match status" value="1"/>
</dbReference>
<name>A0A8C9RGH9_SCLFO</name>
<dbReference type="GeneTree" id="ENSGT00390000018208"/>
<evidence type="ECO:0000313" key="20">
    <source>
        <dbReference type="Proteomes" id="UP000694397"/>
    </source>
</evidence>
<dbReference type="GeneID" id="108938371"/>
<evidence type="ECO:0000256" key="14">
    <source>
        <dbReference type="ARBA" id="ARBA00030941"/>
    </source>
</evidence>
<evidence type="ECO:0000256" key="11">
    <source>
        <dbReference type="ARBA" id="ARBA00023130"/>
    </source>
</evidence>
<reference evidence="19 20" key="1">
    <citation type="submission" date="2019-04" db="EMBL/GenBank/DDBJ databases">
        <authorList>
            <consortium name="Wellcome Sanger Institute Data Sharing"/>
        </authorList>
    </citation>
    <scope>NUCLEOTIDE SEQUENCE [LARGE SCALE GENOMIC DNA]</scope>
</reference>
<evidence type="ECO:0000256" key="18">
    <source>
        <dbReference type="SAM" id="SignalP"/>
    </source>
</evidence>
<dbReference type="PANTHER" id="PTHR10035">
    <property type="entry name" value="T-CELL SURFACE GLYCOPROTEIN CD3 ZETA CHAIN"/>
    <property type="match status" value="1"/>
</dbReference>